<evidence type="ECO:0000256" key="6">
    <source>
        <dbReference type="ARBA" id="ARBA00022679"/>
    </source>
</evidence>
<feature type="binding site" evidence="15">
    <location>
        <begin position="130"/>
        <end position="138"/>
    </location>
    <ligand>
        <name>5-phospho-alpha-D-ribose 1-diphosphate</name>
        <dbReference type="ChEBI" id="CHEBI:58017"/>
    </ligand>
</feature>
<evidence type="ECO:0000256" key="4">
    <source>
        <dbReference type="ARBA" id="ARBA00022533"/>
    </source>
</evidence>
<feature type="binding site" evidence="15">
    <location>
        <position position="103"/>
    </location>
    <ligand>
        <name>5-phospho-alpha-D-ribose 1-diphosphate</name>
        <dbReference type="ChEBI" id="CHEBI:58017"/>
    </ligand>
</feature>
<evidence type="ECO:0000256" key="1">
    <source>
        <dbReference type="ARBA" id="ARBA00005180"/>
    </source>
</evidence>
<dbReference type="PANTHER" id="PTHR32315:SF4">
    <property type="entry name" value="URACIL PHOSPHORIBOSYLTRANSFERASE, CHLOROPLASTIC"/>
    <property type="match status" value="1"/>
</dbReference>
<evidence type="ECO:0000313" key="17">
    <source>
        <dbReference type="EMBL" id="PDX80442.1"/>
    </source>
</evidence>
<keyword evidence="4 15" id="KW-0021">Allosteric enzyme</keyword>
<dbReference type="GO" id="GO:0044206">
    <property type="term" value="P:UMP salvage"/>
    <property type="evidence" value="ECO:0007669"/>
    <property type="project" value="UniProtKB-UniRule"/>
</dbReference>
<dbReference type="GO" id="GO:0000287">
    <property type="term" value="F:magnesium ion binding"/>
    <property type="evidence" value="ECO:0007669"/>
    <property type="project" value="UniProtKB-UniRule"/>
</dbReference>
<evidence type="ECO:0000256" key="14">
    <source>
        <dbReference type="ARBA" id="ARBA00079807"/>
    </source>
</evidence>
<feature type="binding site" evidence="15">
    <location>
        <position position="199"/>
    </location>
    <ligand>
        <name>5-phospho-alpha-D-ribose 1-diphosphate</name>
        <dbReference type="ChEBI" id="CHEBI:58017"/>
    </ligand>
</feature>
<dbReference type="OrthoDB" id="9781675at2"/>
<keyword evidence="8 15" id="KW-0460">Magnesium</keyword>
<feature type="binding site" evidence="15">
    <location>
        <position position="193"/>
    </location>
    <ligand>
        <name>uracil</name>
        <dbReference type="ChEBI" id="CHEBI:17568"/>
    </ligand>
</feature>
<comment type="activity regulation">
    <text evidence="15">Allosterically activated by GTP.</text>
</comment>
<reference evidence="17 18" key="1">
    <citation type="journal article" date="2017" name="Front. Microbiol.">
        <title>New Insights into the Diversity of the Genus Faecalibacterium.</title>
        <authorList>
            <person name="Benevides L."/>
            <person name="Burman S."/>
            <person name="Martin R."/>
            <person name="Robert V."/>
            <person name="Thomas M."/>
            <person name="Miquel S."/>
            <person name="Chain F."/>
            <person name="Sokol H."/>
            <person name="Bermudez-Humaran L.G."/>
            <person name="Morrison M."/>
            <person name="Langella P."/>
            <person name="Azevedo V.A."/>
            <person name="Chatel J.M."/>
            <person name="Soares S."/>
        </authorList>
    </citation>
    <scope>NUCLEOTIDE SEQUENCE [LARGE SCALE GENOMIC DNA]</scope>
    <source>
        <strain evidence="17 18">CNCM I 4575</strain>
    </source>
</reference>
<feature type="domain" description="Phosphoribosyltransferase" evidence="16">
    <location>
        <begin position="6"/>
        <end position="207"/>
    </location>
</feature>
<accession>A0A173YT73</accession>
<protein>
    <recommendedName>
        <fullName evidence="13 15">Uracil phosphoribosyltransferase</fullName>
        <ecNumber evidence="3 15">2.4.2.9</ecNumber>
    </recommendedName>
    <alternativeName>
        <fullName evidence="10 15">UMP pyrophosphorylase</fullName>
    </alternativeName>
    <alternativeName>
        <fullName evidence="14 15">UPRTase</fullName>
    </alternativeName>
</protein>
<proteinExistence type="inferred from homology"/>
<feature type="binding site" evidence="15">
    <location>
        <begin position="198"/>
        <end position="200"/>
    </location>
    <ligand>
        <name>uracil</name>
        <dbReference type="ChEBI" id="CHEBI:17568"/>
    </ligand>
</feature>
<dbReference type="GO" id="GO:0004845">
    <property type="term" value="F:uracil phosphoribosyltransferase activity"/>
    <property type="evidence" value="ECO:0007669"/>
    <property type="project" value="UniProtKB-UniRule"/>
</dbReference>
<dbReference type="HAMAP" id="MF_01218_B">
    <property type="entry name" value="Upp_B"/>
    <property type="match status" value="1"/>
</dbReference>
<dbReference type="InterPro" id="IPR000836">
    <property type="entry name" value="PRTase_dom"/>
</dbReference>
<evidence type="ECO:0000256" key="7">
    <source>
        <dbReference type="ARBA" id="ARBA00022741"/>
    </source>
</evidence>
<dbReference type="SUPFAM" id="SSF53271">
    <property type="entry name" value="PRTase-like"/>
    <property type="match status" value="1"/>
</dbReference>
<dbReference type="EMBL" id="NMTY01000026">
    <property type="protein sequence ID" value="PDX80442.1"/>
    <property type="molecule type" value="Genomic_DNA"/>
</dbReference>
<evidence type="ECO:0000256" key="3">
    <source>
        <dbReference type="ARBA" id="ARBA00011894"/>
    </source>
</evidence>
<dbReference type="NCBIfam" id="TIGR01091">
    <property type="entry name" value="upp"/>
    <property type="match status" value="1"/>
</dbReference>
<evidence type="ECO:0000313" key="18">
    <source>
        <dbReference type="Proteomes" id="UP000220005"/>
    </source>
</evidence>
<feature type="binding site" evidence="15">
    <location>
        <position position="78"/>
    </location>
    <ligand>
        <name>5-phospho-alpha-D-ribose 1-diphosphate</name>
        <dbReference type="ChEBI" id="CHEBI:58017"/>
    </ligand>
</feature>
<dbReference type="PANTHER" id="PTHR32315">
    <property type="entry name" value="ADENINE PHOSPHORIBOSYLTRANSFERASE"/>
    <property type="match status" value="1"/>
</dbReference>
<evidence type="ECO:0000256" key="11">
    <source>
        <dbReference type="ARBA" id="ARBA00052919"/>
    </source>
</evidence>
<comment type="cofactor">
    <cofactor evidence="15">
        <name>Mg(2+)</name>
        <dbReference type="ChEBI" id="CHEBI:18420"/>
    </cofactor>
    <text evidence="15">Binds 1 Mg(2+) ion per subunit. The magnesium is bound as Mg-PRPP.</text>
</comment>
<evidence type="ECO:0000256" key="8">
    <source>
        <dbReference type="ARBA" id="ARBA00022842"/>
    </source>
</evidence>
<dbReference type="InterPro" id="IPR029057">
    <property type="entry name" value="PRTase-like"/>
</dbReference>
<comment type="pathway">
    <text evidence="1 15">Pyrimidine metabolism; UMP biosynthesis via salvage pathway; UMP from uracil: step 1/1.</text>
</comment>
<keyword evidence="5 15" id="KW-0328">Glycosyltransferase</keyword>
<comment type="caution">
    <text evidence="17">The sequence shown here is derived from an EMBL/GenBank/DDBJ whole genome shotgun (WGS) entry which is preliminary data.</text>
</comment>
<sequence length="208" mass="22749">MTPMIVEHPLLQHKISLLRNKQTGTKEFRDLVGEIATLLCYEATRDLPLEEVEIETPITMAKTKVLAGRKLALVPILRAGMGMLDGMLTLLPAAKVGFIGLYRDEETLQPVEYFCKLPQDIAERDVLVLDPMLATGGSAIDAISQIKKHGAKRIKFIGLIGAPEGIEALHKAHPDVDIYLGAKDDHLNENGYIVPGLGDAGDRIYGTK</sequence>
<dbReference type="UniPathway" id="UPA00574">
    <property type="reaction ID" value="UER00636"/>
</dbReference>
<dbReference type="RefSeq" id="WP_055189571.1">
    <property type="nucleotide sequence ID" value="NZ_NMTY01000026.1"/>
</dbReference>
<evidence type="ECO:0000256" key="13">
    <source>
        <dbReference type="ARBA" id="ARBA00072146"/>
    </source>
</evidence>
<dbReference type="EC" id="2.4.2.9" evidence="3 15"/>
<evidence type="ECO:0000256" key="12">
    <source>
        <dbReference type="ARBA" id="ARBA00056901"/>
    </source>
</evidence>
<dbReference type="Pfam" id="PF14681">
    <property type="entry name" value="UPRTase"/>
    <property type="match status" value="1"/>
</dbReference>
<dbReference type="GO" id="GO:0005525">
    <property type="term" value="F:GTP binding"/>
    <property type="evidence" value="ECO:0007669"/>
    <property type="project" value="UniProtKB-KW"/>
</dbReference>
<dbReference type="GO" id="GO:0006223">
    <property type="term" value="P:uracil salvage"/>
    <property type="evidence" value="ECO:0007669"/>
    <property type="project" value="InterPro"/>
</dbReference>
<evidence type="ECO:0000259" key="16">
    <source>
        <dbReference type="Pfam" id="PF14681"/>
    </source>
</evidence>
<evidence type="ECO:0000256" key="9">
    <source>
        <dbReference type="ARBA" id="ARBA00023134"/>
    </source>
</evidence>
<dbReference type="FunFam" id="3.40.50.2020:FF:000003">
    <property type="entry name" value="Uracil phosphoribosyltransferase"/>
    <property type="match status" value="1"/>
</dbReference>
<gene>
    <name evidence="15" type="primary">upp</name>
    <name evidence="17" type="ORF">CGS58_11870</name>
</gene>
<organism evidence="17 18">
    <name type="scientific">Faecalibacterium prausnitzii</name>
    <dbReference type="NCBI Taxonomy" id="853"/>
    <lineage>
        <taxon>Bacteria</taxon>
        <taxon>Bacillati</taxon>
        <taxon>Bacillota</taxon>
        <taxon>Clostridia</taxon>
        <taxon>Eubacteriales</taxon>
        <taxon>Oscillospiraceae</taxon>
        <taxon>Faecalibacterium</taxon>
    </lineage>
</organism>
<dbReference type="InterPro" id="IPR034332">
    <property type="entry name" value="Upp_B"/>
</dbReference>
<dbReference type="InterPro" id="IPR005765">
    <property type="entry name" value="UPRT"/>
</dbReference>
<comment type="function">
    <text evidence="12 15">Catalyzes the conversion of uracil and 5-phospho-alpha-D-ribose 1-diphosphate (PRPP) to UMP and diphosphate.</text>
</comment>
<dbReference type="CDD" id="cd06223">
    <property type="entry name" value="PRTases_typeI"/>
    <property type="match status" value="1"/>
</dbReference>
<comment type="similarity">
    <text evidence="2 15">Belongs to the UPRTase family.</text>
</comment>
<evidence type="ECO:0000256" key="2">
    <source>
        <dbReference type="ARBA" id="ARBA00009516"/>
    </source>
</evidence>
<dbReference type="Gene3D" id="3.40.50.2020">
    <property type="match status" value="1"/>
</dbReference>
<dbReference type="AlphaFoldDB" id="A0A173YT73"/>
<keyword evidence="6 15" id="KW-0808">Transferase</keyword>
<dbReference type="Proteomes" id="UP000220005">
    <property type="component" value="Unassembled WGS sequence"/>
</dbReference>
<evidence type="ECO:0000256" key="5">
    <source>
        <dbReference type="ARBA" id="ARBA00022676"/>
    </source>
</evidence>
<evidence type="ECO:0000256" key="10">
    <source>
        <dbReference type="ARBA" id="ARBA00031082"/>
    </source>
</evidence>
<dbReference type="InterPro" id="IPR050054">
    <property type="entry name" value="UPRTase/APRTase"/>
</dbReference>
<keyword evidence="7 15" id="KW-0547">Nucleotide-binding</keyword>
<dbReference type="NCBIfam" id="NF001097">
    <property type="entry name" value="PRK00129.1"/>
    <property type="match status" value="1"/>
</dbReference>
<name>A0A173YT73_9FIRM</name>
<keyword evidence="9 15" id="KW-0342">GTP-binding</keyword>
<dbReference type="GO" id="GO:0005737">
    <property type="term" value="C:cytoplasm"/>
    <property type="evidence" value="ECO:0007669"/>
    <property type="project" value="UniProtKB-ARBA"/>
</dbReference>
<evidence type="ECO:0000256" key="15">
    <source>
        <dbReference type="HAMAP-Rule" id="MF_01218"/>
    </source>
</evidence>
<comment type="catalytic activity">
    <reaction evidence="11 15">
        <text>UMP + diphosphate = 5-phospho-alpha-D-ribose 1-diphosphate + uracil</text>
        <dbReference type="Rhea" id="RHEA:13017"/>
        <dbReference type="ChEBI" id="CHEBI:17568"/>
        <dbReference type="ChEBI" id="CHEBI:33019"/>
        <dbReference type="ChEBI" id="CHEBI:57865"/>
        <dbReference type="ChEBI" id="CHEBI:58017"/>
        <dbReference type="EC" id="2.4.2.9"/>
    </reaction>
</comment>